<protein>
    <submittedName>
        <fullName evidence="1">Uncharacterized protein</fullName>
    </submittedName>
</protein>
<dbReference type="EMBL" id="BQXS01012023">
    <property type="protein sequence ID" value="GKT19162.1"/>
    <property type="molecule type" value="Genomic_DNA"/>
</dbReference>
<comment type="caution">
    <text evidence="1">The sequence shown here is derived from an EMBL/GenBank/DDBJ whole genome shotgun (WGS) entry which is preliminary data.</text>
</comment>
<evidence type="ECO:0000313" key="1">
    <source>
        <dbReference type="EMBL" id="GKT19162.1"/>
    </source>
</evidence>
<reference evidence="1" key="1">
    <citation type="submission" date="2022-03" db="EMBL/GenBank/DDBJ databases">
        <title>Draft genome sequence of Aduncisulcus paluster, a free-living microaerophilic Fornicata.</title>
        <authorList>
            <person name="Yuyama I."/>
            <person name="Kume K."/>
            <person name="Tamura T."/>
            <person name="Inagaki Y."/>
            <person name="Hashimoto T."/>
        </authorList>
    </citation>
    <scope>NUCLEOTIDE SEQUENCE</scope>
    <source>
        <strain evidence="1">NY0171</strain>
    </source>
</reference>
<proteinExistence type="predicted"/>
<dbReference type="Proteomes" id="UP001057375">
    <property type="component" value="Unassembled WGS sequence"/>
</dbReference>
<organism evidence="1 2">
    <name type="scientific">Aduncisulcus paluster</name>
    <dbReference type="NCBI Taxonomy" id="2918883"/>
    <lineage>
        <taxon>Eukaryota</taxon>
        <taxon>Metamonada</taxon>
        <taxon>Carpediemonas-like organisms</taxon>
        <taxon>Aduncisulcus</taxon>
    </lineage>
</organism>
<sequence>MIEGELGRLNEEGRNPLRFKQKKTLSARTTFRIREALLPMTRELIVPLRSRQSRHHLPEASSDQTPTFEDIETLRAPELLEYMEEDSSDYLHSSRAQGRASRDLLMREARGREAVDTITRGISVHRSRQLRREERRDRETTSTSVQFSFFLFKEWLLINRSPSHFLMISASSTHQQIPSWLPRGVPLFESAW</sequence>
<name>A0ABQ5JVQ5_9EUKA</name>
<keyword evidence="2" id="KW-1185">Reference proteome</keyword>
<evidence type="ECO:0000313" key="2">
    <source>
        <dbReference type="Proteomes" id="UP001057375"/>
    </source>
</evidence>
<gene>
    <name evidence="1" type="ORF">ADUPG1_011454</name>
</gene>
<accession>A0ABQ5JVQ5</accession>